<keyword evidence="3" id="KW-0121">Carboxypeptidase</keyword>
<keyword evidence="7" id="KW-0325">Glycoprotein</keyword>
<keyword evidence="6" id="KW-1015">Disulfide bond</keyword>
<evidence type="ECO:0000256" key="8">
    <source>
        <dbReference type="SAM" id="SignalP"/>
    </source>
</evidence>
<evidence type="ECO:0000256" key="6">
    <source>
        <dbReference type="ARBA" id="ARBA00023157"/>
    </source>
</evidence>
<keyword evidence="4" id="KW-0645">Protease</keyword>
<evidence type="ECO:0000313" key="9">
    <source>
        <dbReference type="EMBL" id="KAK4270271.1"/>
    </source>
</evidence>
<dbReference type="GO" id="GO:0005576">
    <property type="term" value="C:extracellular region"/>
    <property type="evidence" value="ECO:0007669"/>
    <property type="project" value="UniProtKB-SubCell"/>
</dbReference>
<comment type="similarity">
    <text evidence="2">Belongs to the peptidase S10 family.</text>
</comment>
<dbReference type="GO" id="GO:0004185">
    <property type="term" value="F:serine-type carboxypeptidase activity"/>
    <property type="evidence" value="ECO:0007669"/>
    <property type="project" value="InterPro"/>
</dbReference>
<keyword evidence="4" id="KW-0378">Hydrolase</keyword>
<dbReference type="FunFam" id="3.40.50.11320:FF:000002">
    <property type="entry name" value="Carboxypeptidase"/>
    <property type="match status" value="1"/>
</dbReference>
<dbReference type="PRINTS" id="PR00724">
    <property type="entry name" value="CRBOXYPTASEC"/>
</dbReference>
<dbReference type="InterPro" id="IPR029058">
    <property type="entry name" value="AB_hydrolase_fold"/>
</dbReference>
<evidence type="ECO:0000256" key="1">
    <source>
        <dbReference type="ARBA" id="ARBA00004613"/>
    </source>
</evidence>
<sequence>MRKQEGQNSRMKEILVVALILLHTCSQVATSGSHVEYLPGIEGPLPFHLETGYVGVGDSAAEEGAGEVFYYFIESENNPQEAPLMLWLTGGPGCSSFSGLVFEIGPIKAKIEKYNGSLPKMVFRPQAWTKACSIIFVDLPLGTGFSYAKPPYLHRGDWSLIKHAHQFIRKWLNDHPRFLSNQIYIGGDSYSGTPVPVIVQEISNGNEAGVQPWINLRGYVLGNPVTTMEEESYLPSFAHGMALISNEIYMSLQKNCKGNYINIDPENKLCLRELETLHELMSGLDIHITLKSKCGLASPRPHGFWSPRSLINKFRRHLSSDLPMPPISCRSYAYFLAYDWIRDDRVQEALHIRKGTIRNWVGCKSDEYDFDIINSVPYHTNLSQKGYRSLIYNGDHDPLVPFMSTQAWIRDLNYSIVEDWRPWLANGQVAGYTRKYSNQMTFATVKGAGHVAPENKPNECFEMFIRWISNKPL</sequence>
<protein>
    <submittedName>
        <fullName evidence="9">Uncharacterized protein</fullName>
    </submittedName>
</protein>
<feature type="signal peptide" evidence="8">
    <location>
        <begin position="1"/>
        <end position="30"/>
    </location>
</feature>
<dbReference type="PANTHER" id="PTHR11802">
    <property type="entry name" value="SERINE PROTEASE FAMILY S10 SERINE CARBOXYPEPTIDASE"/>
    <property type="match status" value="1"/>
</dbReference>
<evidence type="ECO:0000313" key="10">
    <source>
        <dbReference type="Proteomes" id="UP001293593"/>
    </source>
</evidence>
<comment type="subcellular location">
    <subcellularLocation>
        <location evidence="1">Secreted</location>
    </subcellularLocation>
</comment>
<evidence type="ECO:0000256" key="3">
    <source>
        <dbReference type="ARBA" id="ARBA00022645"/>
    </source>
</evidence>
<dbReference type="Gene3D" id="3.40.50.1820">
    <property type="entry name" value="alpha/beta hydrolase"/>
    <property type="match status" value="1"/>
</dbReference>
<dbReference type="FunFam" id="3.40.50.1820:FF:000072">
    <property type="entry name" value="Serine carboxypeptidase-like 19"/>
    <property type="match status" value="1"/>
</dbReference>
<evidence type="ECO:0000256" key="7">
    <source>
        <dbReference type="ARBA" id="ARBA00023180"/>
    </source>
</evidence>
<reference evidence="9" key="1">
    <citation type="submission" date="2023-10" db="EMBL/GenBank/DDBJ databases">
        <title>Chromosome-level genome of the transformable northern wattle, Acacia crassicarpa.</title>
        <authorList>
            <person name="Massaro I."/>
            <person name="Sinha N.R."/>
            <person name="Poethig S."/>
            <person name="Leichty A.R."/>
        </authorList>
    </citation>
    <scope>NUCLEOTIDE SEQUENCE</scope>
    <source>
        <strain evidence="9">Acra3RX</strain>
        <tissue evidence="9">Leaf</tissue>
    </source>
</reference>
<evidence type="ECO:0000256" key="2">
    <source>
        <dbReference type="ARBA" id="ARBA00009431"/>
    </source>
</evidence>
<keyword evidence="10" id="KW-1185">Reference proteome</keyword>
<organism evidence="9 10">
    <name type="scientific">Acacia crassicarpa</name>
    <name type="common">northern wattle</name>
    <dbReference type="NCBI Taxonomy" id="499986"/>
    <lineage>
        <taxon>Eukaryota</taxon>
        <taxon>Viridiplantae</taxon>
        <taxon>Streptophyta</taxon>
        <taxon>Embryophyta</taxon>
        <taxon>Tracheophyta</taxon>
        <taxon>Spermatophyta</taxon>
        <taxon>Magnoliopsida</taxon>
        <taxon>eudicotyledons</taxon>
        <taxon>Gunneridae</taxon>
        <taxon>Pentapetalae</taxon>
        <taxon>rosids</taxon>
        <taxon>fabids</taxon>
        <taxon>Fabales</taxon>
        <taxon>Fabaceae</taxon>
        <taxon>Caesalpinioideae</taxon>
        <taxon>mimosoid clade</taxon>
        <taxon>Acacieae</taxon>
        <taxon>Acacia</taxon>
    </lineage>
</organism>
<dbReference type="Pfam" id="PF00450">
    <property type="entry name" value="Peptidase_S10"/>
    <property type="match status" value="1"/>
</dbReference>
<gene>
    <name evidence="9" type="ORF">QN277_023326</name>
</gene>
<accession>A0AAE1JJW9</accession>
<dbReference type="GO" id="GO:0019748">
    <property type="term" value="P:secondary metabolic process"/>
    <property type="evidence" value="ECO:0007669"/>
    <property type="project" value="TreeGrafter"/>
</dbReference>
<dbReference type="PANTHER" id="PTHR11802:SF239">
    <property type="entry name" value="PEPTIDASE S10, SERINE CARBOXYPEPTIDASE, ALPHA_BETA HYDROLASE-RELATED"/>
    <property type="match status" value="1"/>
</dbReference>
<proteinExistence type="inferred from homology"/>
<dbReference type="Proteomes" id="UP001293593">
    <property type="component" value="Unassembled WGS sequence"/>
</dbReference>
<dbReference type="GO" id="GO:0006508">
    <property type="term" value="P:proteolysis"/>
    <property type="evidence" value="ECO:0007669"/>
    <property type="project" value="UniProtKB-KW"/>
</dbReference>
<name>A0AAE1JJW9_9FABA</name>
<dbReference type="SUPFAM" id="SSF53474">
    <property type="entry name" value="alpha/beta-Hydrolases"/>
    <property type="match status" value="1"/>
</dbReference>
<dbReference type="GO" id="GO:0016747">
    <property type="term" value="F:acyltransferase activity, transferring groups other than amino-acyl groups"/>
    <property type="evidence" value="ECO:0007669"/>
    <property type="project" value="TreeGrafter"/>
</dbReference>
<evidence type="ECO:0000256" key="5">
    <source>
        <dbReference type="ARBA" id="ARBA00022729"/>
    </source>
</evidence>
<feature type="chain" id="PRO_5042184324" evidence="8">
    <location>
        <begin position="31"/>
        <end position="473"/>
    </location>
</feature>
<comment type="caution">
    <text evidence="9">The sequence shown here is derived from an EMBL/GenBank/DDBJ whole genome shotgun (WGS) entry which is preliminary data.</text>
</comment>
<dbReference type="EMBL" id="JAWXYG010000006">
    <property type="protein sequence ID" value="KAK4270271.1"/>
    <property type="molecule type" value="Genomic_DNA"/>
</dbReference>
<keyword evidence="5 8" id="KW-0732">Signal</keyword>
<dbReference type="AlphaFoldDB" id="A0AAE1JJW9"/>
<dbReference type="InterPro" id="IPR001563">
    <property type="entry name" value="Peptidase_S10"/>
</dbReference>
<evidence type="ECO:0000256" key="4">
    <source>
        <dbReference type="ARBA" id="ARBA00022670"/>
    </source>
</evidence>